<dbReference type="EMBL" id="JAPJZH010000021">
    <property type="protein sequence ID" value="MDA4848330.1"/>
    <property type="molecule type" value="Genomic_DNA"/>
</dbReference>
<keyword evidence="1" id="KW-0732">Signal</keyword>
<feature type="chain" id="PRO_5045957708" description="Signal peptidase" evidence="1">
    <location>
        <begin position="21"/>
        <end position="112"/>
    </location>
</feature>
<feature type="signal peptide" evidence="1">
    <location>
        <begin position="1"/>
        <end position="20"/>
    </location>
</feature>
<comment type="caution">
    <text evidence="2">The sequence shown here is derived from an EMBL/GenBank/DDBJ whole genome shotgun (WGS) entry which is preliminary data.</text>
</comment>
<proteinExistence type="predicted"/>
<protein>
    <recommendedName>
        <fullName evidence="4">Signal peptidase</fullName>
    </recommendedName>
</protein>
<accession>A0ABT4VUE3</accession>
<name>A0ABT4VUE3_9HYPH</name>
<evidence type="ECO:0000313" key="2">
    <source>
        <dbReference type="EMBL" id="MDA4848330.1"/>
    </source>
</evidence>
<keyword evidence="3" id="KW-1185">Reference proteome</keyword>
<dbReference type="Proteomes" id="UP001148313">
    <property type="component" value="Unassembled WGS sequence"/>
</dbReference>
<gene>
    <name evidence="2" type="ORF">OOZ53_23435</name>
</gene>
<dbReference type="RefSeq" id="WP_271092186.1">
    <property type="nucleotide sequence ID" value="NZ_JAPJZH010000021.1"/>
</dbReference>
<organism evidence="2 3">
    <name type="scientific">Hoeflea poritis</name>
    <dbReference type="NCBI Taxonomy" id="2993659"/>
    <lineage>
        <taxon>Bacteria</taxon>
        <taxon>Pseudomonadati</taxon>
        <taxon>Pseudomonadota</taxon>
        <taxon>Alphaproteobacteria</taxon>
        <taxon>Hyphomicrobiales</taxon>
        <taxon>Rhizobiaceae</taxon>
        <taxon>Hoeflea</taxon>
    </lineage>
</organism>
<sequence>MMNWLCALLLLVFSATVASAAQGPFTQSVAKASAFQEAAFINAGDAAAKPTTQCCPDAIAKSGSATPCSVDCSFLPASCDMNITGLGTGYGGTVSLLPDWLAGKAQFRPPIV</sequence>
<evidence type="ECO:0000313" key="3">
    <source>
        <dbReference type="Proteomes" id="UP001148313"/>
    </source>
</evidence>
<reference evidence="2" key="1">
    <citation type="submission" date="2022-11" db="EMBL/GenBank/DDBJ databases">
        <title>Hoeflea poritis sp. nov., isolated from scleractinian coral Porites lutea.</title>
        <authorList>
            <person name="Zhang G."/>
            <person name="Wei Q."/>
            <person name="Cai L."/>
        </authorList>
    </citation>
    <scope>NUCLEOTIDE SEQUENCE</scope>
    <source>
        <strain evidence="2">E7-10</strain>
    </source>
</reference>
<evidence type="ECO:0008006" key="4">
    <source>
        <dbReference type="Google" id="ProtNLM"/>
    </source>
</evidence>
<evidence type="ECO:0000256" key="1">
    <source>
        <dbReference type="SAM" id="SignalP"/>
    </source>
</evidence>